<proteinExistence type="predicted"/>
<feature type="region of interest" description="Disordered" evidence="1">
    <location>
        <begin position="91"/>
        <end position="115"/>
    </location>
</feature>
<feature type="non-terminal residue" evidence="2">
    <location>
        <position position="1"/>
    </location>
</feature>
<evidence type="ECO:0000256" key="1">
    <source>
        <dbReference type="SAM" id="MobiDB-lite"/>
    </source>
</evidence>
<dbReference type="Proteomes" id="UP000266841">
    <property type="component" value="Unassembled WGS sequence"/>
</dbReference>
<gene>
    <name evidence="2" type="ORF">THAOC_30187</name>
</gene>
<dbReference type="AlphaFoldDB" id="K0RAP9"/>
<name>K0RAP9_THAOC</name>
<sequence length="150" mass="17140">PSAAVGQCRPTGDSRFSTQYCGLAAMRGMQWAGDCWGDERPPPPAGASADLRLQPAYIYMLLALHGDGTSMESRWNQHGIKMEPEWNHMEPEWNHMEPGEWNQDQNESHSDQNATQNATNKLRFELVQDLAGTSRHLWWSSRRSRKKIFL</sequence>
<keyword evidence="3" id="KW-1185">Reference proteome</keyword>
<dbReference type="EMBL" id="AGNL01043094">
    <property type="protein sequence ID" value="EJK50723.1"/>
    <property type="molecule type" value="Genomic_DNA"/>
</dbReference>
<organism evidence="2 3">
    <name type="scientific">Thalassiosira oceanica</name>
    <name type="common">Marine diatom</name>
    <dbReference type="NCBI Taxonomy" id="159749"/>
    <lineage>
        <taxon>Eukaryota</taxon>
        <taxon>Sar</taxon>
        <taxon>Stramenopiles</taxon>
        <taxon>Ochrophyta</taxon>
        <taxon>Bacillariophyta</taxon>
        <taxon>Coscinodiscophyceae</taxon>
        <taxon>Thalassiosirophycidae</taxon>
        <taxon>Thalassiosirales</taxon>
        <taxon>Thalassiosiraceae</taxon>
        <taxon>Thalassiosira</taxon>
    </lineage>
</organism>
<evidence type="ECO:0000313" key="3">
    <source>
        <dbReference type="Proteomes" id="UP000266841"/>
    </source>
</evidence>
<evidence type="ECO:0000313" key="2">
    <source>
        <dbReference type="EMBL" id="EJK50723.1"/>
    </source>
</evidence>
<accession>K0RAP9</accession>
<protein>
    <submittedName>
        <fullName evidence="2">Uncharacterized protein</fullName>
    </submittedName>
</protein>
<comment type="caution">
    <text evidence="2">The sequence shown here is derived from an EMBL/GenBank/DDBJ whole genome shotgun (WGS) entry which is preliminary data.</text>
</comment>
<reference evidence="2 3" key="1">
    <citation type="journal article" date="2012" name="Genome Biol.">
        <title>Genome and low-iron response of an oceanic diatom adapted to chronic iron limitation.</title>
        <authorList>
            <person name="Lommer M."/>
            <person name="Specht M."/>
            <person name="Roy A.S."/>
            <person name="Kraemer L."/>
            <person name="Andreson R."/>
            <person name="Gutowska M.A."/>
            <person name="Wolf J."/>
            <person name="Bergner S.V."/>
            <person name="Schilhabel M.B."/>
            <person name="Klostermeier U.C."/>
            <person name="Beiko R.G."/>
            <person name="Rosenstiel P."/>
            <person name="Hippler M."/>
            <person name="Laroche J."/>
        </authorList>
    </citation>
    <scope>NUCLEOTIDE SEQUENCE [LARGE SCALE GENOMIC DNA]</scope>
    <source>
        <strain evidence="2 3">CCMP1005</strain>
    </source>
</reference>